<gene>
    <name evidence="2" type="ORF">HCEG_03155</name>
</gene>
<dbReference type="Pfam" id="PF13391">
    <property type="entry name" value="HNH_2"/>
    <property type="match status" value="1"/>
</dbReference>
<dbReference type="OrthoDB" id="2142759at2759"/>
<organism evidence="3">
    <name type="scientific">Ajellomyces capsulatus (strain H88)</name>
    <name type="common">Darling's disease fungus</name>
    <name type="synonym">Histoplasma capsulatum</name>
    <dbReference type="NCBI Taxonomy" id="544711"/>
    <lineage>
        <taxon>Eukaryota</taxon>
        <taxon>Fungi</taxon>
        <taxon>Dikarya</taxon>
        <taxon>Ascomycota</taxon>
        <taxon>Pezizomycotina</taxon>
        <taxon>Eurotiomycetes</taxon>
        <taxon>Eurotiomycetidae</taxon>
        <taxon>Onygenales</taxon>
        <taxon>Ajellomycetaceae</taxon>
        <taxon>Histoplasma</taxon>
    </lineage>
</organism>
<reference evidence="3" key="1">
    <citation type="submission" date="2008-07" db="EMBL/GenBank/DDBJ databases">
        <title>Annotation of Ajellomyces capsulatus strain H88.</title>
        <authorList>
            <person name="Champion M."/>
            <person name="Cuomo C."/>
            <person name="Ma L.-J."/>
            <person name="Henn M.R."/>
            <person name="Sil A."/>
            <person name="Goldman B."/>
            <person name="Young S.K."/>
            <person name="Kodira C.D."/>
            <person name="Zeng Q."/>
            <person name="Koehrsen M."/>
            <person name="Alvarado L."/>
            <person name="Berlin A."/>
            <person name="Borenstein D."/>
            <person name="Chen Z."/>
            <person name="Engels R."/>
            <person name="Freedman E."/>
            <person name="Gellesch M."/>
            <person name="Goldberg J."/>
            <person name="Griggs A."/>
            <person name="Gujja S."/>
            <person name="Heiman D."/>
            <person name="Hepburn T."/>
            <person name="Howarth C."/>
            <person name="Jen D."/>
            <person name="Larson L."/>
            <person name="Lewis B."/>
            <person name="Mehta T."/>
            <person name="Park D."/>
            <person name="Pearson M."/>
            <person name="Roberts A."/>
            <person name="Saif S."/>
            <person name="Shea T."/>
            <person name="Shenoy N."/>
            <person name="Sisk P."/>
            <person name="Stolte C."/>
            <person name="Sykes S."/>
            <person name="Walk T."/>
            <person name="White J."/>
            <person name="Yandava C."/>
            <person name="Klein B."/>
            <person name="McEwen J.G."/>
            <person name="Puccia R."/>
            <person name="Goldman G.H."/>
            <person name="Felipe M.S."/>
            <person name="Nino-Vega G."/>
            <person name="San-Blas G."/>
            <person name="Taylor J."/>
            <person name="Mendoza L."/>
            <person name="Galagan J."/>
            <person name="Nusbaum C."/>
            <person name="Birren B."/>
        </authorList>
    </citation>
    <scope>NUCLEOTIDE SEQUENCE [LARGE SCALE GENOMIC DNA]</scope>
    <source>
        <strain evidence="3">H88</strain>
    </source>
</reference>
<dbReference type="OMA" id="DDASECT"/>
<dbReference type="EMBL" id="DS990637">
    <property type="protein sequence ID" value="EGC43940.1"/>
    <property type="molecule type" value="Genomic_DNA"/>
</dbReference>
<evidence type="ECO:0000313" key="2">
    <source>
        <dbReference type="EMBL" id="EGC43940.1"/>
    </source>
</evidence>
<proteinExistence type="predicted"/>
<accession>F0UBU1</accession>
<feature type="domain" description="HNH nuclease" evidence="1">
    <location>
        <begin position="101"/>
        <end position="164"/>
    </location>
</feature>
<sequence length="388" mass="43345">MDLTGISGMTFIIQPARFTIPTSMAVPKLKMPPLAILGPEEKHPYRQNSLEVLIVCSVGFEYPIVPSFLDWRFPHDHIPDVWLAAHTHVAPQNDAGVGRCGISSISLSVDTAHLVPREADEWYAMNAMYLYSDASPGGINNLANTVQLASHIHRSFDDRLMVIVPKLSGEGSDSGPVYRFVAHILQPRGEEFWSDYHNIIVQYLNRFSGPYLFGRFAWAVLFLAKPFILRRVPRSVIRVKRSPQGEVLGYEGTTLPGAQLQSLYGFGGSRSSRGKSLKTHSVADDASECTQDIDINMNYGSNYGVIDLIDDWEERGRKQLELEHLAKADRARYPETAAEISLVSIYPYSSTYKTMYRCWVEPPKPPSLAKLMHLCSLRGKKGVSDQAG</sequence>
<dbReference type="HOGENOM" id="CLU_059943_0_0_1"/>
<evidence type="ECO:0000313" key="3">
    <source>
        <dbReference type="Proteomes" id="UP000008142"/>
    </source>
</evidence>
<dbReference type="VEuPathDB" id="FungiDB:I7I53_10670"/>
<name>F0UBU1_AJEC8</name>
<dbReference type="InterPro" id="IPR003615">
    <property type="entry name" value="HNH_nuc"/>
</dbReference>
<dbReference type="Proteomes" id="UP000008142">
    <property type="component" value="Unassembled WGS sequence"/>
</dbReference>
<dbReference type="AlphaFoldDB" id="F0UBU1"/>
<evidence type="ECO:0000259" key="1">
    <source>
        <dbReference type="Pfam" id="PF13391"/>
    </source>
</evidence>
<protein>
    <recommendedName>
        <fullName evidence="1">HNH nuclease domain-containing protein</fullName>
    </recommendedName>
</protein>